<accession>A0A7D5FTE5</accession>
<keyword evidence="1" id="KW-0067">ATP-binding</keyword>
<feature type="binding site" evidence="1">
    <location>
        <position position="361"/>
    </location>
    <ligand>
        <name>Mg(2+)</name>
        <dbReference type="ChEBI" id="CHEBI:18420"/>
        <label>1</label>
        <note>catalytic; for nuclease activity</note>
    </ligand>
</feature>
<keyword evidence="1" id="KW-0460">Magnesium</keyword>
<evidence type="ECO:0000313" key="3">
    <source>
        <dbReference type="EMBL" id="QLF86383.1"/>
    </source>
</evidence>
<keyword evidence="1" id="KW-0378">Hydrolase</keyword>
<comment type="caution">
    <text evidence="1">Lacks conserved residue(s) required for the propagation of feature annotation.</text>
</comment>
<comment type="subunit">
    <text evidence="1">Homopentamer. Interacts with the terminase small subunit; the active complex is probably heterooligomeric. Interacts with the portal protein.</text>
</comment>
<dbReference type="InterPro" id="IPR027417">
    <property type="entry name" value="P-loop_NTPase"/>
</dbReference>
<dbReference type="GO" id="GO:0051276">
    <property type="term" value="P:chromosome organization"/>
    <property type="evidence" value="ECO:0007669"/>
    <property type="project" value="UniProtKB-UniRule"/>
</dbReference>
<dbReference type="InterPro" id="IPR044271">
    <property type="entry name" value="Terminase_large_su_gp19"/>
</dbReference>
<dbReference type="InterPro" id="IPR054762">
    <property type="entry name" value="Gp19_RNaseH-like"/>
</dbReference>
<comment type="function">
    <text evidence="1">The terminase large subunit acts as an ATP driven molecular motor necessary for viral DNA translocation into empty capsids and as an endonuclease that cuts the viral genome at a unique and precise dsDNA sequence to initiate and to end a packaging reaction. The terminase lies at a unique vertex of the procapsid and is composed of two subunits, a small terminase subunit involved in viral DNA recognition (packaging sequence), and a large terminase subunit possessing endonucleolytic and ATPase activities. Both terminase subunits heterooligomerize and are docked on the portal protein to form the packaging machine. The terminase large subunit exhibits endonuclease activity and cleaves the viral genome concatemer. Once the DNA is packaged, the terminase detaches from the portal and gets replaced by the tail to finish maturation of the virion.</text>
</comment>
<dbReference type="InterPro" id="IPR047987">
    <property type="entry name" value="Gp19-like_virus"/>
</dbReference>
<dbReference type="GO" id="GO:0046872">
    <property type="term" value="F:metal ion binding"/>
    <property type="evidence" value="ECO:0007669"/>
    <property type="project" value="UniProtKB-UniRule"/>
</dbReference>
<sequence length="590" mass="66767">MSKDLVARQALMTARMKADFVFFLFVLWKALSLPVPTRCQIDMAKKLSAGDNRRFILQAFRGIGKSFITCAFVVWKLWNNPDLKFMIVSASKERADANSIFIKRIIDLMPQLQELKPKQGQRDAVISFDVDQPSQTTHLRLSPLVSLVSTGSRADILIADDVEVPNNSATQAARDRLSELVKEFDAILKPGGTIIYLGTPQNEMTLYRELEGRGYTTTIWPARYPRDKKDWQSYGDRLAPMLQAELEEDPESFYWRPTDEVRFDDTDLKERELSYGKAGFALQFMLNPNLSDADKYPLKLRDLIVADLDPASSPMVYQWLPNPQNKREDVPNVGLIGDSYHTYQTVGSAFSSYTQKILVIDPSGRGKDETGYAVLYQLNGYIFAMEVGGMRGGYEDSTLEALAKIGRKWKVNEYVIEGNFGDGMYLELFKPVASRIHPAAVTEVKSKGQKELRICDVLEPIMGSHRLIVNAAAIVQDYQLASDKDGVRNPIYSLLPDDTYLSTRISRERGALAHDDRLDALAIGVQFFVESMAKDANKGEREVTEEWLEEQMENPRKGFESIHTEFWDNGVRVTHDTDDELGLGSYVTFH</sequence>
<feature type="binding site" evidence="1">
    <location>
        <position position="417"/>
    </location>
    <ligand>
        <name>Mg(2+)</name>
        <dbReference type="ChEBI" id="CHEBI:18420"/>
        <label>2</label>
        <note>catalytic; for nuclease activity</note>
    </ligand>
</feature>
<proteinExistence type="inferred from homology"/>
<feature type="domain" description="Terminase large subunit ribonuclease H-like" evidence="2">
    <location>
        <begin position="360"/>
        <end position="467"/>
    </location>
</feature>
<keyword evidence="1" id="KW-0231">Viral genome packaging</keyword>
<organism evidence="3">
    <name type="scientific">Escherichia virus LS3</name>
    <dbReference type="NCBI Taxonomy" id="2743777"/>
    <lineage>
        <taxon>Viruses</taxon>
        <taxon>Duplodnaviria</taxon>
        <taxon>Heunggongvirae</taxon>
        <taxon>Uroviricota</taxon>
        <taxon>Caudoviricetes</taxon>
        <taxon>Autographivirales</taxon>
        <taxon>Autotranscriptaviridae</taxon>
        <taxon>Studiervirinae</taxon>
        <taxon>Kayfunavirus</taxon>
        <taxon>Kayfunavirus LS3</taxon>
    </lineage>
</organism>
<dbReference type="GO" id="GO:0004519">
    <property type="term" value="F:endonuclease activity"/>
    <property type="evidence" value="ECO:0007669"/>
    <property type="project" value="UniProtKB-UniRule"/>
</dbReference>
<dbReference type="EMBL" id="MN518893">
    <property type="protein sequence ID" value="QLF86383.1"/>
    <property type="molecule type" value="Genomic_DNA"/>
</dbReference>
<dbReference type="EC" id="3.6.4.-" evidence="1"/>
<dbReference type="GO" id="GO:0005524">
    <property type="term" value="F:ATP binding"/>
    <property type="evidence" value="ECO:0007669"/>
    <property type="project" value="UniProtKB-KW"/>
</dbReference>
<name>A0A7D5FTE5_9CAUD</name>
<dbReference type="NCBIfam" id="NF033889">
    <property type="entry name" value="termin_lrg_T7"/>
    <property type="match status" value="1"/>
</dbReference>
<dbReference type="Pfam" id="PF22530">
    <property type="entry name" value="Terminase-T7_RNaseH-like"/>
    <property type="match status" value="1"/>
</dbReference>
<gene>
    <name evidence="3" type="ORF">LS3_53</name>
</gene>
<feature type="binding site" evidence="1">
    <location>
        <position position="361"/>
    </location>
    <ligand>
        <name>Mg(2+)</name>
        <dbReference type="ChEBI" id="CHEBI:18420"/>
        <label>2</label>
        <note>catalytic; for nuclease activity</note>
    </ligand>
</feature>
<comment type="domain">
    <text evidence="1">The ATPase region is in the N-terminus, whereas the nuclease region is in the central part. The C-terminus is involved in prohead binding.</text>
</comment>
<dbReference type="Gene3D" id="3.30.420.240">
    <property type="match status" value="1"/>
</dbReference>
<evidence type="ECO:0000256" key="1">
    <source>
        <dbReference type="HAMAP-Rule" id="MF_04147"/>
    </source>
</evidence>
<keyword evidence="1" id="KW-0540">Nuclease</keyword>
<keyword evidence="1" id="KW-0479">Metal-binding</keyword>
<keyword evidence="1" id="KW-1188">Viral release from host cell</keyword>
<dbReference type="HAMAP" id="MF_04147">
    <property type="entry name" value="TERL_T7"/>
    <property type="match status" value="1"/>
</dbReference>
<feature type="region of interest" description="Nuclease activity" evidence="1">
    <location>
        <begin position="341"/>
        <end position="426"/>
    </location>
</feature>
<feature type="binding site" evidence="1">
    <location>
        <position position="519"/>
    </location>
    <ligand>
        <name>Mg(2+)</name>
        <dbReference type="ChEBI" id="CHEBI:18420"/>
        <label>1</label>
        <note>catalytic; for nuclease activity</note>
    </ligand>
</feature>
<comment type="cofactor">
    <cofactor evidence="1">
        <name>Mg(2+)</name>
        <dbReference type="ChEBI" id="CHEBI:18420"/>
    </cofactor>
</comment>
<dbReference type="Gene3D" id="3.40.50.300">
    <property type="entry name" value="P-loop containing nucleotide triphosphate hydrolases"/>
    <property type="match status" value="1"/>
</dbReference>
<evidence type="ECO:0000259" key="2">
    <source>
        <dbReference type="Pfam" id="PF22530"/>
    </source>
</evidence>
<dbReference type="EC" id="3.1.21.-" evidence="1"/>
<dbReference type="GO" id="GO:0019073">
    <property type="term" value="P:viral DNA genome packaging"/>
    <property type="evidence" value="ECO:0007669"/>
    <property type="project" value="UniProtKB-UniRule"/>
</dbReference>
<dbReference type="GO" id="GO:0098009">
    <property type="term" value="C:viral terminase, large subunit"/>
    <property type="evidence" value="ECO:0007669"/>
    <property type="project" value="UniProtKB-UniRule"/>
</dbReference>
<reference evidence="3" key="1">
    <citation type="submission" date="2019-09" db="EMBL/GenBank/DDBJ databases">
        <authorList>
            <person name="Kumar P."/>
            <person name="Meghvansi M.K."/>
            <person name="Kamboj D.V."/>
        </authorList>
    </citation>
    <scope>NUCLEOTIDE SEQUENCE [LARGE SCALE GENOMIC DNA]</scope>
</reference>
<feature type="short sequence motif" description="Walker A motif" evidence="1">
    <location>
        <begin position="59"/>
        <end position="66"/>
    </location>
</feature>
<keyword evidence="1" id="KW-0547">Nucleotide-binding</keyword>
<keyword evidence="1" id="KW-0255">Endonuclease</keyword>
<dbReference type="GO" id="GO:0016887">
    <property type="term" value="F:ATP hydrolysis activity"/>
    <property type="evidence" value="ECO:0007669"/>
    <property type="project" value="InterPro"/>
</dbReference>
<comment type="similarity">
    <text evidence="1">Belongs to the Teseptimavirus large terminase family.</text>
</comment>
<feature type="short sequence motif" description="Walker B motif" evidence="1">
    <location>
        <begin position="156"/>
        <end position="161"/>
    </location>
</feature>
<protein>
    <recommendedName>
        <fullName evidence="1">Terminase, large subunit</fullName>
    </recommendedName>
    <alternativeName>
        <fullName evidence="1">DNA-packaging protein</fullName>
    </alternativeName>
    <domain>
        <recommendedName>
            <fullName evidence="1">ATPase</fullName>
            <ecNumber evidence="1">3.6.4.-</ecNumber>
        </recommendedName>
    </domain>
    <domain>
        <recommendedName>
            <fullName evidence="1">Endonuclease</fullName>
            <ecNumber evidence="1">3.1.21.-</ecNumber>
        </recommendedName>
    </domain>
</protein>